<name>Q3S8G2_PARPN</name>
<dbReference type="InterPro" id="IPR036291">
    <property type="entry name" value="NAD(P)-bd_dom_sf"/>
</dbReference>
<dbReference type="PANTHER" id="PTHR24321:SF8">
    <property type="entry name" value="ESTRADIOL 17-BETA-DEHYDROGENASE 8-RELATED"/>
    <property type="match status" value="1"/>
</dbReference>
<evidence type="ECO:0000256" key="2">
    <source>
        <dbReference type="ARBA" id="ARBA00023002"/>
    </source>
</evidence>
<dbReference type="SUPFAM" id="SSF51735">
    <property type="entry name" value="NAD(P)-binding Rossmann-fold domains"/>
    <property type="match status" value="1"/>
</dbReference>
<proteinExistence type="inferred from homology"/>
<dbReference type="PRINTS" id="PR00081">
    <property type="entry name" value="GDHRDH"/>
</dbReference>
<dbReference type="CDD" id="cd05233">
    <property type="entry name" value="SDR_c"/>
    <property type="match status" value="1"/>
</dbReference>
<dbReference type="EMBL" id="DQ149577">
    <property type="protein sequence ID" value="AAZ93583.1"/>
    <property type="molecule type" value="Genomic_DNA"/>
</dbReference>
<comment type="similarity">
    <text evidence="1">Belongs to the short-chain dehydrogenases/reductases (SDR) family.</text>
</comment>
<accession>Q3S8G2</accession>
<organism evidence="3">
    <name type="scientific">Paracoccus pantotrophus</name>
    <name type="common">Thiosphaera pantotropha</name>
    <dbReference type="NCBI Taxonomy" id="82367"/>
    <lineage>
        <taxon>Bacteria</taxon>
        <taxon>Pseudomonadati</taxon>
        <taxon>Pseudomonadota</taxon>
        <taxon>Alphaproteobacteria</taxon>
        <taxon>Rhodobacterales</taxon>
        <taxon>Paracoccaceae</taxon>
        <taxon>Paracoccus</taxon>
    </lineage>
</organism>
<dbReference type="FunFam" id="3.40.50.720:FF:000084">
    <property type="entry name" value="Short-chain dehydrogenase reductase"/>
    <property type="match status" value="1"/>
</dbReference>
<dbReference type="GO" id="GO:0016491">
    <property type="term" value="F:oxidoreductase activity"/>
    <property type="evidence" value="ECO:0007669"/>
    <property type="project" value="UniProtKB-KW"/>
</dbReference>
<dbReference type="Gene3D" id="3.40.50.720">
    <property type="entry name" value="NAD(P)-binding Rossmann-like Domain"/>
    <property type="match status" value="1"/>
</dbReference>
<dbReference type="Pfam" id="PF13561">
    <property type="entry name" value="adh_short_C2"/>
    <property type="match status" value="1"/>
</dbReference>
<evidence type="ECO:0000313" key="3">
    <source>
        <dbReference type="EMBL" id="AAZ93583.1"/>
    </source>
</evidence>
<reference evidence="3" key="1">
    <citation type="journal article" date="2006" name="Microbiology">
        <title>Identification of a transposable genomic island of Paracoccus pantotrophus DSM 11072 by its transposition to a novel entrapment vector pMMB2.</title>
        <authorList>
            <person name="Mikosa M."/>
            <person name="Sochacka-Pietal M."/>
            <person name="Baj J."/>
            <person name="Bartosik D."/>
        </authorList>
    </citation>
    <scope>NUCLEOTIDE SEQUENCE</scope>
    <source>
        <strain evidence="3">DSM 11072</strain>
    </source>
</reference>
<protein>
    <submittedName>
        <fullName evidence="3">Putative oxidoreductase</fullName>
    </submittedName>
</protein>
<sequence length="264" mass="27325">MSEKLLANKIALVTAAGSGIGRASAEILARNGAFVMVTDRNGAAASETAASIRAEGFAADASALDVADEGAVAAVFDALVREKGGLHILHNHAGIQVAGAMEAIESADMRRSYEINVVAQFAACRAALPHMRAQGGGVILLNTASNAGVFLDKGMVAYITTKSAVITMTKQIALDYARENIRGNAFCPGWIDTPFNGPYQAQLGGREALEAVVANMVPMGRFGRPEEIAEAILFLCSDRSSFITGHALVVDGGECLAGGVNSSV</sequence>
<dbReference type="NCBIfam" id="NF005559">
    <property type="entry name" value="PRK07231.1"/>
    <property type="match status" value="1"/>
</dbReference>
<keyword evidence="2" id="KW-0560">Oxidoreductase</keyword>
<evidence type="ECO:0000256" key="1">
    <source>
        <dbReference type="ARBA" id="ARBA00006484"/>
    </source>
</evidence>
<dbReference type="PANTHER" id="PTHR24321">
    <property type="entry name" value="DEHYDROGENASES, SHORT CHAIN"/>
    <property type="match status" value="1"/>
</dbReference>
<dbReference type="InterPro" id="IPR002347">
    <property type="entry name" value="SDR_fam"/>
</dbReference>
<dbReference type="AlphaFoldDB" id="Q3S8G2"/>